<evidence type="ECO:0000256" key="9">
    <source>
        <dbReference type="RuleBase" id="RU003862"/>
    </source>
</evidence>
<dbReference type="GO" id="GO:0009086">
    <property type="term" value="P:methionine biosynthetic process"/>
    <property type="evidence" value="ECO:0007669"/>
    <property type="project" value="TreeGrafter"/>
</dbReference>
<organism evidence="10 11">
    <name type="scientific">Glaciecola punicea ACAM 611</name>
    <dbReference type="NCBI Taxonomy" id="1121923"/>
    <lineage>
        <taxon>Bacteria</taxon>
        <taxon>Pseudomonadati</taxon>
        <taxon>Pseudomonadota</taxon>
        <taxon>Gammaproteobacteria</taxon>
        <taxon>Alteromonadales</taxon>
        <taxon>Alteromonadaceae</taxon>
        <taxon>Glaciecola</taxon>
    </lineage>
</organism>
<evidence type="ECO:0000313" key="10">
    <source>
        <dbReference type="EMBL" id="GAB55970.1"/>
    </source>
</evidence>
<dbReference type="eggNOG" id="COG0685">
    <property type="taxonomic scope" value="Bacteria"/>
</dbReference>
<accession>H5TCE3</accession>
<gene>
    <name evidence="10" type="primary">metF</name>
    <name evidence="10" type="ORF">GPUN_1854</name>
</gene>
<keyword evidence="6 9" id="KW-0560">Oxidoreductase</keyword>
<dbReference type="SUPFAM" id="SSF51730">
    <property type="entry name" value="FAD-linked oxidoreductase"/>
    <property type="match status" value="1"/>
</dbReference>
<dbReference type="CDD" id="cd00537">
    <property type="entry name" value="MTHFR"/>
    <property type="match status" value="1"/>
</dbReference>
<comment type="cofactor">
    <cofactor evidence="1 9">
        <name>FAD</name>
        <dbReference type="ChEBI" id="CHEBI:57692"/>
    </cofactor>
</comment>
<dbReference type="EMBL" id="BAET01000019">
    <property type="protein sequence ID" value="GAB55970.1"/>
    <property type="molecule type" value="Genomic_DNA"/>
</dbReference>
<proteinExistence type="inferred from homology"/>
<evidence type="ECO:0000256" key="1">
    <source>
        <dbReference type="ARBA" id="ARBA00001974"/>
    </source>
</evidence>
<dbReference type="GO" id="GO:0106312">
    <property type="term" value="F:methylenetetrahydrofolate reductase (NADH) activity"/>
    <property type="evidence" value="ECO:0007669"/>
    <property type="project" value="UniProtKB-EC"/>
</dbReference>
<dbReference type="GO" id="GO:0071949">
    <property type="term" value="F:FAD binding"/>
    <property type="evidence" value="ECO:0007669"/>
    <property type="project" value="TreeGrafter"/>
</dbReference>
<evidence type="ECO:0000256" key="8">
    <source>
        <dbReference type="ARBA" id="ARBA00048628"/>
    </source>
</evidence>
<dbReference type="Pfam" id="PF02219">
    <property type="entry name" value="MTHFR"/>
    <property type="match status" value="1"/>
</dbReference>
<evidence type="ECO:0000313" key="11">
    <source>
        <dbReference type="Proteomes" id="UP000053586"/>
    </source>
</evidence>
<keyword evidence="11" id="KW-1185">Reference proteome</keyword>
<protein>
    <recommendedName>
        <fullName evidence="9">Methylenetetrahydrofolate reductase</fullName>
    </recommendedName>
</protein>
<dbReference type="GO" id="GO:0035999">
    <property type="term" value="P:tetrahydrofolate interconversion"/>
    <property type="evidence" value="ECO:0007669"/>
    <property type="project" value="UniProtKB-UniPathway"/>
</dbReference>
<evidence type="ECO:0000256" key="3">
    <source>
        <dbReference type="ARBA" id="ARBA00006743"/>
    </source>
</evidence>
<dbReference type="PANTHER" id="PTHR45754">
    <property type="entry name" value="METHYLENETETRAHYDROFOLATE REDUCTASE"/>
    <property type="match status" value="1"/>
</dbReference>
<dbReference type="RefSeq" id="WP_006005608.1">
    <property type="nucleotide sequence ID" value="NZ_BAET01000019.1"/>
</dbReference>
<evidence type="ECO:0000256" key="6">
    <source>
        <dbReference type="ARBA" id="ARBA00023002"/>
    </source>
</evidence>
<dbReference type="PANTHER" id="PTHR45754:SF3">
    <property type="entry name" value="METHYLENETETRAHYDROFOLATE REDUCTASE (NADPH)"/>
    <property type="match status" value="1"/>
</dbReference>
<dbReference type="STRING" id="56804.BAE46_06705"/>
<keyword evidence="5 9" id="KW-0274">FAD</keyword>
<dbReference type="InterPro" id="IPR003171">
    <property type="entry name" value="Mehydrof_redctse-like"/>
</dbReference>
<name>H5TCE3_9ALTE</name>
<reference evidence="10 11" key="2">
    <citation type="journal article" date="2017" name="Antonie Van Leeuwenhoek">
        <title>Rhizobium rhizosphaerae sp. nov., a novel species isolated from rice rhizosphere.</title>
        <authorList>
            <person name="Zhao J.J."/>
            <person name="Zhang J."/>
            <person name="Zhang R.J."/>
            <person name="Zhang C.W."/>
            <person name="Yin H.Q."/>
            <person name="Zhang X.X."/>
        </authorList>
    </citation>
    <scope>NUCLEOTIDE SEQUENCE [LARGE SCALE GENOMIC DNA]</scope>
    <source>
        <strain evidence="10 11">ACAM 611</strain>
    </source>
</reference>
<reference evidence="10 11" key="1">
    <citation type="journal article" date="2012" name="J. Bacteriol.">
        <title>Genome sequence of proteorhodopsin-containing sea ice bacterium Glaciecola punicea ACAM 611T.</title>
        <authorList>
            <person name="Qin Q.-L."/>
            <person name="Xie B.-B."/>
            <person name="Shu Y.-L."/>
            <person name="Rong J.-C."/>
            <person name="Zhao D.-L."/>
            <person name="Zhang X.-Y."/>
            <person name="Chen X.-L."/>
            <person name="Zhou B.-C."/>
            <person name="Zhanga Y.-Z."/>
        </authorList>
    </citation>
    <scope>NUCLEOTIDE SEQUENCE [LARGE SCALE GENOMIC DNA]</scope>
    <source>
        <strain evidence="10 11">ACAM 611</strain>
    </source>
</reference>
<comment type="caution">
    <text evidence="10">The sequence shown here is derived from an EMBL/GenBank/DDBJ whole genome shotgun (WGS) entry which is preliminary data.</text>
</comment>
<evidence type="ECO:0000256" key="5">
    <source>
        <dbReference type="ARBA" id="ARBA00022827"/>
    </source>
</evidence>
<evidence type="ECO:0000256" key="2">
    <source>
        <dbReference type="ARBA" id="ARBA00004777"/>
    </source>
</evidence>
<comment type="catalytic activity">
    <reaction evidence="8">
        <text>(6S)-5-methyl-5,6,7,8-tetrahydrofolate + NAD(+) = (6R)-5,10-methylene-5,6,7,8-tetrahydrofolate + NADH + H(+)</text>
        <dbReference type="Rhea" id="RHEA:19821"/>
        <dbReference type="ChEBI" id="CHEBI:15378"/>
        <dbReference type="ChEBI" id="CHEBI:15636"/>
        <dbReference type="ChEBI" id="CHEBI:18608"/>
        <dbReference type="ChEBI" id="CHEBI:57540"/>
        <dbReference type="ChEBI" id="CHEBI:57945"/>
        <dbReference type="EC" id="1.5.1.54"/>
    </reaction>
    <physiologicalReaction direction="right-to-left" evidence="8">
        <dbReference type="Rhea" id="RHEA:19823"/>
    </physiologicalReaction>
</comment>
<dbReference type="OrthoDB" id="9812555at2"/>
<dbReference type="AlphaFoldDB" id="H5TCE3"/>
<sequence>MKVIEHIDKATNPLFSFEIVPPPRGSSIQDIVDVVDMLAPYNPPWIDVTSHPSGAFYNEQEDGSVTRRIYKKRPGTIGICGVIQNRFKIDTVTHLLCRGFSKEETEDALIELNFLGIHNVFALKGDGPNYNKKISAGRTTNQYASDLVSQIEDLKQGRFLDNINACSPLDFSVGVAGYPEKHFEAPNLNNDIVHLKNKIKAGADYITTQMFYENQHFFNFVEKCRAVDITVPIIPGLKIIRTVKQLQSVPRHFYVNFPDDFVNEVLENPEHVVELGIAHAVKQTQELLDAGLPGVHFYVMNDAKSVAKVIEKVGWGRVGAF</sequence>
<dbReference type="InterPro" id="IPR029041">
    <property type="entry name" value="FAD-linked_oxidoreductase-like"/>
</dbReference>
<comment type="pathway">
    <text evidence="2 9">One-carbon metabolism; tetrahydrofolate interconversion.</text>
</comment>
<evidence type="ECO:0000256" key="4">
    <source>
        <dbReference type="ARBA" id="ARBA00022630"/>
    </source>
</evidence>
<dbReference type="Proteomes" id="UP000053586">
    <property type="component" value="Unassembled WGS sequence"/>
</dbReference>
<comment type="similarity">
    <text evidence="3 9">Belongs to the methylenetetrahydrofolate reductase family.</text>
</comment>
<keyword evidence="4 9" id="KW-0285">Flavoprotein</keyword>
<evidence type="ECO:0000256" key="7">
    <source>
        <dbReference type="ARBA" id="ARBA00034478"/>
    </source>
</evidence>
<comment type="pathway">
    <text evidence="7">Amino-acid biosynthesis; L-methionine biosynthesis via de novo pathway.</text>
</comment>
<dbReference type="GO" id="GO:0005829">
    <property type="term" value="C:cytosol"/>
    <property type="evidence" value="ECO:0007669"/>
    <property type="project" value="TreeGrafter"/>
</dbReference>
<dbReference type="Gene3D" id="3.20.20.220">
    <property type="match status" value="1"/>
</dbReference>
<dbReference type="UniPathway" id="UPA00193"/>